<accession>A0ABQ5CI16</accession>
<keyword evidence="2" id="KW-1185">Reference proteome</keyword>
<organism evidence="1 2">
    <name type="scientific">Tanacetum coccineum</name>
    <dbReference type="NCBI Taxonomy" id="301880"/>
    <lineage>
        <taxon>Eukaryota</taxon>
        <taxon>Viridiplantae</taxon>
        <taxon>Streptophyta</taxon>
        <taxon>Embryophyta</taxon>
        <taxon>Tracheophyta</taxon>
        <taxon>Spermatophyta</taxon>
        <taxon>Magnoliopsida</taxon>
        <taxon>eudicotyledons</taxon>
        <taxon>Gunneridae</taxon>
        <taxon>Pentapetalae</taxon>
        <taxon>asterids</taxon>
        <taxon>campanulids</taxon>
        <taxon>Asterales</taxon>
        <taxon>Asteraceae</taxon>
        <taxon>Asteroideae</taxon>
        <taxon>Anthemideae</taxon>
        <taxon>Anthemidinae</taxon>
        <taxon>Tanacetum</taxon>
    </lineage>
</organism>
<keyword evidence="1" id="KW-0695">RNA-directed DNA polymerase</keyword>
<proteinExistence type="predicted"/>
<keyword evidence="1" id="KW-0548">Nucleotidyltransferase</keyword>
<dbReference type="Proteomes" id="UP001151760">
    <property type="component" value="Unassembled WGS sequence"/>
</dbReference>
<comment type="caution">
    <text evidence="1">The sequence shown here is derived from an EMBL/GenBank/DDBJ whole genome shotgun (WGS) entry which is preliminary data.</text>
</comment>
<evidence type="ECO:0000313" key="1">
    <source>
        <dbReference type="EMBL" id="GJT25573.1"/>
    </source>
</evidence>
<dbReference type="GO" id="GO:0003964">
    <property type="term" value="F:RNA-directed DNA polymerase activity"/>
    <property type="evidence" value="ECO:0007669"/>
    <property type="project" value="UniProtKB-KW"/>
</dbReference>
<dbReference type="InterPro" id="IPR036397">
    <property type="entry name" value="RNaseH_sf"/>
</dbReference>
<dbReference type="Gene3D" id="3.30.420.10">
    <property type="entry name" value="Ribonuclease H-like superfamily/Ribonuclease H"/>
    <property type="match status" value="1"/>
</dbReference>
<sequence>MLFLVVSHETISSVFMAEKKNIQRPIYFVSKALQGPEAYTICVLTYKPICQILLKPESSDRLAKWAIKLGEHNVIYKPRIFKIFHLLKNASFAFQVPHLSYVLSYQLKYNSQHLHKGLKTRLGKAKGQWVEKLPNVLWAHRTTAKIGNHCTPFSRVYRSEAVLPPNIGIPTYRIQSYEENKNNADLRLNLELLEDQRELASLCEAKYKCQTERYYNSKVRHAHVGDFVLYKNKASRQEGHKNLDPNREGPYHIIEAKRPGTYVLIDLHGKLIPRTWHISNLPTSEIDISCSTYFESVMYINNDRIFPMF</sequence>
<dbReference type="PANTHER" id="PTHR48475">
    <property type="entry name" value="RIBONUCLEASE H"/>
    <property type="match status" value="1"/>
</dbReference>
<dbReference type="PANTHER" id="PTHR48475:SF2">
    <property type="entry name" value="RIBONUCLEASE H"/>
    <property type="match status" value="1"/>
</dbReference>
<name>A0ABQ5CI16_9ASTR</name>
<evidence type="ECO:0000313" key="2">
    <source>
        <dbReference type="Proteomes" id="UP001151760"/>
    </source>
</evidence>
<dbReference type="EMBL" id="BQNB010014224">
    <property type="protein sequence ID" value="GJT25573.1"/>
    <property type="molecule type" value="Genomic_DNA"/>
</dbReference>
<protein>
    <submittedName>
        <fullName evidence="1">Reverse transcriptase domain-containing protein</fullName>
    </submittedName>
</protein>
<gene>
    <name evidence="1" type="ORF">Tco_0895510</name>
</gene>
<reference evidence="1" key="1">
    <citation type="journal article" date="2022" name="Int. J. Mol. Sci.">
        <title>Draft Genome of Tanacetum Coccineum: Genomic Comparison of Closely Related Tanacetum-Family Plants.</title>
        <authorList>
            <person name="Yamashiro T."/>
            <person name="Shiraishi A."/>
            <person name="Nakayama K."/>
            <person name="Satake H."/>
        </authorList>
    </citation>
    <scope>NUCLEOTIDE SEQUENCE</scope>
</reference>
<reference evidence="1" key="2">
    <citation type="submission" date="2022-01" db="EMBL/GenBank/DDBJ databases">
        <authorList>
            <person name="Yamashiro T."/>
            <person name="Shiraishi A."/>
            <person name="Satake H."/>
            <person name="Nakayama K."/>
        </authorList>
    </citation>
    <scope>NUCLEOTIDE SEQUENCE</scope>
</reference>
<keyword evidence="1" id="KW-0808">Transferase</keyword>